<proteinExistence type="inferred from homology"/>
<evidence type="ECO:0000259" key="4">
    <source>
        <dbReference type="PROSITE" id="PS50173"/>
    </source>
</evidence>
<dbReference type="PANTHER" id="PTHR35369">
    <property type="entry name" value="BLR3025 PROTEIN-RELATED"/>
    <property type="match status" value="1"/>
</dbReference>
<dbReference type="SUPFAM" id="SSF56672">
    <property type="entry name" value="DNA/RNA polymerases"/>
    <property type="match status" value="1"/>
</dbReference>
<dbReference type="STRING" id="931089.CDES_03180"/>
<dbReference type="PROSITE" id="PS50173">
    <property type="entry name" value="UMUC"/>
    <property type="match status" value="1"/>
</dbReference>
<evidence type="ECO:0000256" key="1">
    <source>
        <dbReference type="ARBA" id="ARBA00010945"/>
    </source>
</evidence>
<dbReference type="InterPro" id="IPR043502">
    <property type="entry name" value="DNA/RNA_pol_sf"/>
</dbReference>
<dbReference type="PATRIC" id="fig|931089.4.peg.644"/>
<dbReference type="AlphaFoldDB" id="A0A0M3Q960"/>
<reference evidence="5 6" key="1">
    <citation type="submission" date="2014-08" db="EMBL/GenBank/DDBJ databases">
        <title>Complete genome sequence of Corynebacterium deserti GIMN1.010 (=DSM 45689), isolated from desert sand in western China.</title>
        <authorList>
            <person name="Ruckert C."/>
            <person name="Albersmeier A."/>
            <person name="Kalinowski J."/>
        </authorList>
    </citation>
    <scope>NUCLEOTIDE SEQUENCE [LARGE SCALE GENOMIC DNA]</scope>
    <source>
        <strain evidence="5 6">GIMN1.010</strain>
    </source>
</reference>
<comment type="function">
    <text evidence="3">Poorly processive, error-prone DNA polymerase involved in untargeted mutagenesis. Copies undamaged DNA at stalled replication forks, which arise in vivo from mismatched or misaligned primer ends. These misaligned primers can be extended by PolIV. Exhibits no 3'-5' exonuclease (proofreading) activity. May be involved in translesional synthesis, in conjunction with the beta clamp from PolIII.</text>
</comment>
<dbReference type="InterPro" id="IPR001126">
    <property type="entry name" value="UmuC"/>
</dbReference>
<comment type="similarity">
    <text evidence="1">Belongs to the DNA polymerase type-Y family.</text>
</comment>
<evidence type="ECO:0000256" key="2">
    <source>
        <dbReference type="ARBA" id="ARBA00022763"/>
    </source>
</evidence>
<dbReference type="InterPro" id="IPR043128">
    <property type="entry name" value="Rev_trsase/Diguanyl_cyclase"/>
</dbReference>
<feature type="domain" description="UmuC" evidence="4">
    <location>
        <begin position="29"/>
        <end position="150"/>
    </location>
</feature>
<protein>
    <recommendedName>
        <fullName evidence="4">UmuC domain-containing protein</fullName>
    </recommendedName>
</protein>
<gene>
    <name evidence="5" type="ORF">CDES_03180</name>
</gene>
<dbReference type="PANTHER" id="PTHR35369:SF2">
    <property type="entry name" value="BLR3025 PROTEIN"/>
    <property type="match status" value="1"/>
</dbReference>
<sequence>MRVMALWFPDWPVQAVWLDREEKLQVKNPIAITAQYRIQVCGLVARRRGVKRGMKVRQAQAVCPELEVVDADLDRDARMFEGIIESLGDVASSVEVLRPGLVVIDAGAAARYHGSEDTAVAMLIDASSRQGIDVFAGVADEITTAVIAARYEGGKVVERGREASISFLNQQPLSALGAETALGCDLDVVRALSDLGLRTLGDLAALPVDAVATRFGNPGLRCHNIARARNARNVAPPITHVDWEVAHVPEETIMRVDAAAFLARTLAAQLHQRLAHAGVVCQVLKVTADFTTGDTLSRVWRTGEPLTEQATADRVRWQLDGWLTARGVTESDDPNDHDGITGLWLTPVECVPPDMASGGLWDTGRSHNHVARQVIQRVQSTLGIDAVLQPVPAGGRGVEERIHFVPYGEKRDAVRNPQGAWPGQIPGPLPARLGGGINHPASQITMIDAESQRIYVTAEALLSSSPYALAWGKARYLITGWAGPWPVDDRWWEKNGTKYARLQVVGRAVSEERQLSAWLLIWKDSKWRIEATY</sequence>
<keyword evidence="2" id="KW-0227">DNA damage</keyword>
<dbReference type="Pfam" id="PF00817">
    <property type="entry name" value="IMS"/>
    <property type="match status" value="1"/>
</dbReference>
<dbReference type="InterPro" id="IPR050356">
    <property type="entry name" value="SulA_CellDiv_inhibitor"/>
</dbReference>
<evidence type="ECO:0000313" key="5">
    <source>
        <dbReference type="EMBL" id="ALC05089.1"/>
    </source>
</evidence>
<organism evidence="5 6">
    <name type="scientific">Corynebacterium deserti GIMN1.010</name>
    <dbReference type="NCBI Taxonomy" id="931089"/>
    <lineage>
        <taxon>Bacteria</taxon>
        <taxon>Bacillati</taxon>
        <taxon>Actinomycetota</taxon>
        <taxon>Actinomycetes</taxon>
        <taxon>Mycobacteriales</taxon>
        <taxon>Corynebacteriaceae</taxon>
        <taxon>Corynebacterium</taxon>
    </lineage>
</organism>
<dbReference type="Proteomes" id="UP000068067">
    <property type="component" value="Chromosome"/>
</dbReference>
<evidence type="ECO:0000256" key="3">
    <source>
        <dbReference type="ARBA" id="ARBA00025589"/>
    </source>
</evidence>
<name>A0A0M3Q960_9CORY</name>
<keyword evidence="6" id="KW-1185">Reference proteome</keyword>
<dbReference type="KEGG" id="cdx:CDES_03180"/>
<dbReference type="CDD" id="cd03468">
    <property type="entry name" value="PolY_like"/>
    <property type="match status" value="1"/>
</dbReference>
<dbReference type="Gene3D" id="3.40.1170.60">
    <property type="match status" value="1"/>
</dbReference>
<dbReference type="GO" id="GO:0006281">
    <property type="term" value="P:DNA repair"/>
    <property type="evidence" value="ECO:0007669"/>
    <property type="project" value="InterPro"/>
</dbReference>
<dbReference type="EMBL" id="CP009220">
    <property type="protein sequence ID" value="ALC05089.1"/>
    <property type="molecule type" value="Genomic_DNA"/>
</dbReference>
<dbReference type="Gene3D" id="3.30.70.270">
    <property type="match status" value="1"/>
</dbReference>
<evidence type="ECO:0000313" key="6">
    <source>
        <dbReference type="Proteomes" id="UP000068067"/>
    </source>
</evidence>
<accession>A0A0M3Q960</accession>